<feature type="non-terminal residue" evidence="1">
    <location>
        <position position="1"/>
    </location>
</feature>
<organism evidence="1">
    <name type="scientific">marine sediment metagenome</name>
    <dbReference type="NCBI Taxonomy" id="412755"/>
    <lineage>
        <taxon>unclassified sequences</taxon>
        <taxon>metagenomes</taxon>
        <taxon>ecological metagenomes</taxon>
    </lineage>
</organism>
<dbReference type="AlphaFoldDB" id="X1BNR3"/>
<sequence>LQVRQYHQQVDLPPVYTYVAVDSVDATVEPGSRMSRKGQETGWVI</sequence>
<comment type="caution">
    <text evidence="1">The sequence shown here is derived from an EMBL/GenBank/DDBJ whole genome shotgun (WGS) entry which is preliminary data.</text>
</comment>
<name>X1BNR3_9ZZZZ</name>
<reference evidence="1" key="1">
    <citation type="journal article" date="2014" name="Front. Microbiol.">
        <title>High frequency of phylogenetically diverse reductive dehalogenase-homologous genes in deep subseafloor sedimentary metagenomes.</title>
        <authorList>
            <person name="Kawai M."/>
            <person name="Futagami T."/>
            <person name="Toyoda A."/>
            <person name="Takaki Y."/>
            <person name="Nishi S."/>
            <person name="Hori S."/>
            <person name="Arai W."/>
            <person name="Tsubouchi T."/>
            <person name="Morono Y."/>
            <person name="Uchiyama I."/>
            <person name="Ito T."/>
            <person name="Fujiyama A."/>
            <person name="Inagaki F."/>
            <person name="Takami H."/>
        </authorList>
    </citation>
    <scope>NUCLEOTIDE SEQUENCE</scope>
    <source>
        <strain evidence="1">Expedition CK06-06</strain>
    </source>
</reference>
<accession>X1BNR3</accession>
<evidence type="ECO:0000313" key="1">
    <source>
        <dbReference type="EMBL" id="GAG73776.1"/>
    </source>
</evidence>
<dbReference type="EMBL" id="BART01000604">
    <property type="protein sequence ID" value="GAG73776.1"/>
    <property type="molecule type" value="Genomic_DNA"/>
</dbReference>
<proteinExistence type="predicted"/>
<protein>
    <submittedName>
        <fullName evidence="1">Uncharacterized protein</fullName>
    </submittedName>
</protein>
<gene>
    <name evidence="1" type="ORF">S01H4_02679</name>
</gene>